<accession>A0A813M0F6</accession>
<reference evidence="3" key="1">
    <citation type="submission" date="2021-02" db="EMBL/GenBank/DDBJ databases">
        <authorList>
            <person name="Dougan E. K."/>
            <person name="Rhodes N."/>
            <person name="Thang M."/>
            <person name="Chan C."/>
        </authorList>
    </citation>
    <scope>NUCLEOTIDE SEQUENCE</scope>
</reference>
<keyword evidence="1" id="KW-0175">Coiled coil</keyword>
<evidence type="ECO:0000256" key="2">
    <source>
        <dbReference type="SAM" id="Phobius"/>
    </source>
</evidence>
<gene>
    <name evidence="3" type="ORF">PGLA2088_LOCUS51064</name>
</gene>
<evidence type="ECO:0000313" key="3">
    <source>
        <dbReference type="EMBL" id="CAE8742653.1"/>
    </source>
</evidence>
<keyword evidence="2" id="KW-1133">Transmembrane helix</keyword>
<evidence type="ECO:0000313" key="4">
    <source>
        <dbReference type="Proteomes" id="UP000626109"/>
    </source>
</evidence>
<keyword evidence="2" id="KW-0472">Membrane</keyword>
<dbReference type="Proteomes" id="UP000626109">
    <property type="component" value="Unassembled WGS sequence"/>
</dbReference>
<dbReference type="EMBL" id="CAJNNW010037526">
    <property type="protein sequence ID" value="CAE8742653.1"/>
    <property type="molecule type" value="Genomic_DNA"/>
</dbReference>
<comment type="caution">
    <text evidence="3">The sequence shown here is derived from an EMBL/GenBank/DDBJ whole genome shotgun (WGS) entry which is preliminary data.</text>
</comment>
<keyword evidence="2" id="KW-0812">Transmembrane</keyword>
<name>A0A813M0F6_POLGL</name>
<organism evidence="3 4">
    <name type="scientific">Polarella glacialis</name>
    <name type="common">Dinoflagellate</name>
    <dbReference type="NCBI Taxonomy" id="89957"/>
    <lineage>
        <taxon>Eukaryota</taxon>
        <taxon>Sar</taxon>
        <taxon>Alveolata</taxon>
        <taxon>Dinophyceae</taxon>
        <taxon>Suessiales</taxon>
        <taxon>Suessiaceae</taxon>
        <taxon>Polarella</taxon>
    </lineage>
</organism>
<dbReference type="AlphaFoldDB" id="A0A813M0F6"/>
<feature type="coiled-coil region" evidence="1">
    <location>
        <begin position="156"/>
        <end position="183"/>
    </location>
</feature>
<protein>
    <submittedName>
        <fullName evidence="3">Uncharacterized protein</fullName>
    </submittedName>
</protein>
<evidence type="ECO:0000256" key="1">
    <source>
        <dbReference type="SAM" id="Coils"/>
    </source>
</evidence>
<proteinExistence type="predicted"/>
<feature type="transmembrane region" description="Helical" evidence="2">
    <location>
        <begin position="20"/>
        <end position="37"/>
    </location>
</feature>
<sequence length="514" mass="55091">MELRSKRRGPRHLPDRLPHLLLPGAVAISVFATFYFVESPRTFVPLLTAGSKREPGNSQLSSRPVRSFGHAADRFAPSRILLQEVAADVYGPIAGLVASCLKGVALCALSMIAATWLWTGSPEVASARDGAIAPPTCVSIVNASENCPARPSVGAKKSAELQLAAAQERLAAAEKEAGKKLKIKQSEQGEPEMVEFFKSELKRIEFNTKFLEGLRSQFESPQQSVRLVSRLAIEAPDIIKEENFWCEALGMQRYATLPGGGVVVAYGNPGVRSGEEGAFFAVEIRPLSAEAAGNENAPSLSKGPQLSFVQIATPSLIRISRVLDSGGELVDGYGYYGVKSPAGVQIRAYVEDRRDPVEFVAMVAPAGSMETTSRFLEGQGLQRRGSYELVSKTMQEYMPLLPQGNILFGNGDPKLTVQVLLLPALEDKKPDGNPFTALMAQFGRGPTILMNENSQLEVGILDEKETAVESVSTVKSPRLTIYAAAGAISGSAKQDTVGSAGDIQIQLRDVSEAG</sequence>